<dbReference type="EMBL" id="JADLZT010000011">
    <property type="protein sequence ID" value="MBF6025802.1"/>
    <property type="molecule type" value="Genomic_DNA"/>
</dbReference>
<evidence type="ECO:0000256" key="1">
    <source>
        <dbReference type="SAM" id="Phobius"/>
    </source>
</evidence>
<keyword evidence="3" id="KW-1185">Reference proteome</keyword>
<keyword evidence="1" id="KW-0812">Transmembrane</keyword>
<proteinExistence type="predicted"/>
<sequence length="140" mass="14757">MTSPSPPPARSASWLSWLLLLLGTCGFTAIWVVLSLFNDAQNSWMAVLGALDVAWLLRLGRCPGGPRRMALAMAATVAIVAMANWGIIAAQLGAVLGLQPWESAVRLGPNLAWTVFQLANGAIDLAWCVAALVVAAFASR</sequence>
<keyword evidence="1" id="KW-0472">Membrane</keyword>
<feature type="transmembrane region" description="Helical" evidence="1">
    <location>
        <begin position="71"/>
        <end position="98"/>
    </location>
</feature>
<evidence type="ECO:0000313" key="2">
    <source>
        <dbReference type="EMBL" id="MBF6025802.1"/>
    </source>
</evidence>
<protein>
    <recommendedName>
        <fullName evidence="4">Transmembrane protein</fullName>
    </recommendedName>
</protein>
<name>A0ABS0BAE1_9GAMM</name>
<evidence type="ECO:0008006" key="4">
    <source>
        <dbReference type="Google" id="ProtNLM"/>
    </source>
</evidence>
<dbReference type="RefSeq" id="WP_194932406.1">
    <property type="nucleotide sequence ID" value="NZ_JADLZT010000011.1"/>
</dbReference>
<accession>A0ABS0BAE1</accession>
<comment type="caution">
    <text evidence="2">The sequence shown here is derived from an EMBL/GenBank/DDBJ whole genome shotgun (WGS) entry which is preliminary data.</text>
</comment>
<organism evidence="2 3">
    <name type="scientific">Lysobacter niastensis</name>
    <dbReference type="NCBI Taxonomy" id="380629"/>
    <lineage>
        <taxon>Bacteria</taxon>
        <taxon>Pseudomonadati</taxon>
        <taxon>Pseudomonadota</taxon>
        <taxon>Gammaproteobacteria</taxon>
        <taxon>Lysobacterales</taxon>
        <taxon>Lysobacteraceae</taxon>
        <taxon>Lysobacter</taxon>
    </lineage>
</organism>
<evidence type="ECO:0000313" key="3">
    <source>
        <dbReference type="Proteomes" id="UP001429984"/>
    </source>
</evidence>
<dbReference type="Proteomes" id="UP001429984">
    <property type="component" value="Unassembled WGS sequence"/>
</dbReference>
<keyword evidence="1" id="KW-1133">Transmembrane helix</keyword>
<gene>
    <name evidence="2" type="ORF">IU514_17375</name>
</gene>
<feature type="transmembrane region" description="Helical" evidence="1">
    <location>
        <begin position="118"/>
        <end position="138"/>
    </location>
</feature>
<reference evidence="2 3" key="1">
    <citation type="submission" date="2020-11" db="EMBL/GenBank/DDBJ databases">
        <title>Draft Genome Sequence and Secondary Metabolite Biosynthetic Potential of the Lysobacter niastensis Type strain DSM 18481.</title>
        <authorList>
            <person name="Turrini P."/>
            <person name="Artuso I."/>
            <person name="Tescari M."/>
            <person name="Lugli G.A."/>
            <person name="Frangipani E."/>
            <person name="Ventura M."/>
            <person name="Visca P."/>
        </authorList>
    </citation>
    <scope>NUCLEOTIDE SEQUENCE [LARGE SCALE GENOMIC DNA]</scope>
    <source>
        <strain evidence="2 3">DSM 18481</strain>
    </source>
</reference>
<feature type="transmembrane region" description="Helical" evidence="1">
    <location>
        <begin position="12"/>
        <end position="37"/>
    </location>
</feature>